<feature type="transmembrane region" description="Helical" evidence="6">
    <location>
        <begin position="98"/>
        <end position="121"/>
    </location>
</feature>
<protein>
    <submittedName>
        <fullName evidence="7">LptF/LptG family permease</fullName>
    </submittedName>
</protein>
<dbReference type="PANTHER" id="PTHR33529">
    <property type="entry name" value="SLR0882 PROTEIN-RELATED"/>
    <property type="match status" value="1"/>
</dbReference>
<gene>
    <name evidence="7" type="ORF">GCM10009416_47740</name>
</gene>
<feature type="transmembrane region" description="Helical" evidence="6">
    <location>
        <begin position="274"/>
        <end position="293"/>
    </location>
</feature>
<dbReference type="EMBL" id="BAAAFZ010000095">
    <property type="protein sequence ID" value="GAA0604575.1"/>
    <property type="molecule type" value="Genomic_DNA"/>
</dbReference>
<dbReference type="PANTHER" id="PTHR33529:SF2">
    <property type="entry name" value="LIPOPOLYSACCHARIDE EXPORT SYSTEM PERMEASE PROTEIN LPTG"/>
    <property type="match status" value="1"/>
</dbReference>
<comment type="caution">
    <text evidence="7">The sequence shown here is derived from an EMBL/GenBank/DDBJ whole genome shotgun (WGS) entry which is preliminary data.</text>
</comment>
<organism evidence="7 8">
    <name type="scientific">Craurococcus roseus</name>
    <dbReference type="NCBI Taxonomy" id="77585"/>
    <lineage>
        <taxon>Bacteria</taxon>
        <taxon>Pseudomonadati</taxon>
        <taxon>Pseudomonadota</taxon>
        <taxon>Alphaproteobacteria</taxon>
        <taxon>Acetobacterales</taxon>
        <taxon>Acetobacteraceae</taxon>
        <taxon>Craurococcus</taxon>
    </lineage>
</organism>
<evidence type="ECO:0000256" key="6">
    <source>
        <dbReference type="SAM" id="Phobius"/>
    </source>
</evidence>
<keyword evidence="2" id="KW-1003">Cell membrane</keyword>
<evidence type="ECO:0000256" key="2">
    <source>
        <dbReference type="ARBA" id="ARBA00022475"/>
    </source>
</evidence>
<keyword evidence="4 6" id="KW-1133">Transmembrane helix</keyword>
<proteinExistence type="predicted"/>
<sequence length="357" mass="36102">MTLRRYLTRLFAARAFGALAALAALLQLLDLLDKAGEVLADGGGAADVARYAALRLPTLLGHAVPVAVLVGAVLTFLRLAATSEMAALRAAGVGGWRVLGALAPACALAAAAQLALLLAVAPRTERALADWWAGRDSPAAGEAAALPRRLWLRNGGDIVAADAVSLDGSRLGGVLIVRRDEEGGVAARIEARGAEHGGSAPGWVLRDASVVRPGRPRAEAVASLPWPDGPPPAAVRELARPTEALPPDRLLAGLRGEGAVSRGPAFYATRAQSAAASPAAPFLMALLALPAAFGVARRGGGWKRAAVGLALGLGYLAAAGLLGALGEAGALPPLLAAWAPPFLFAAAGVLLLQQEEG</sequence>
<feature type="transmembrane region" description="Helical" evidence="6">
    <location>
        <begin position="305"/>
        <end position="325"/>
    </location>
</feature>
<evidence type="ECO:0000256" key="4">
    <source>
        <dbReference type="ARBA" id="ARBA00022989"/>
    </source>
</evidence>
<feature type="transmembrane region" description="Helical" evidence="6">
    <location>
        <begin position="331"/>
        <end position="352"/>
    </location>
</feature>
<reference evidence="7 8" key="1">
    <citation type="journal article" date="2019" name="Int. J. Syst. Evol. Microbiol.">
        <title>The Global Catalogue of Microorganisms (GCM) 10K type strain sequencing project: providing services to taxonomists for standard genome sequencing and annotation.</title>
        <authorList>
            <consortium name="The Broad Institute Genomics Platform"/>
            <consortium name="The Broad Institute Genome Sequencing Center for Infectious Disease"/>
            <person name="Wu L."/>
            <person name="Ma J."/>
        </authorList>
    </citation>
    <scope>NUCLEOTIDE SEQUENCE [LARGE SCALE GENOMIC DNA]</scope>
    <source>
        <strain evidence="7 8">JCM 9933</strain>
    </source>
</reference>
<keyword evidence="5 6" id="KW-0472">Membrane</keyword>
<evidence type="ECO:0000313" key="8">
    <source>
        <dbReference type="Proteomes" id="UP001501588"/>
    </source>
</evidence>
<comment type="subcellular location">
    <subcellularLocation>
        <location evidence="1">Cell membrane</location>
        <topology evidence="1">Multi-pass membrane protein</topology>
    </subcellularLocation>
</comment>
<dbReference type="Proteomes" id="UP001501588">
    <property type="component" value="Unassembled WGS sequence"/>
</dbReference>
<accession>A0ABN1G5N8</accession>
<keyword evidence="3 6" id="KW-0812">Transmembrane</keyword>
<evidence type="ECO:0000256" key="1">
    <source>
        <dbReference type="ARBA" id="ARBA00004651"/>
    </source>
</evidence>
<evidence type="ECO:0000256" key="5">
    <source>
        <dbReference type="ARBA" id="ARBA00023136"/>
    </source>
</evidence>
<evidence type="ECO:0000313" key="7">
    <source>
        <dbReference type="EMBL" id="GAA0604575.1"/>
    </source>
</evidence>
<name>A0ABN1G5N8_9PROT</name>
<feature type="transmembrane region" description="Helical" evidence="6">
    <location>
        <begin position="59"/>
        <end position="77"/>
    </location>
</feature>
<evidence type="ECO:0000256" key="3">
    <source>
        <dbReference type="ARBA" id="ARBA00022692"/>
    </source>
</evidence>
<dbReference type="Pfam" id="PF03739">
    <property type="entry name" value="LptF_LptG"/>
    <property type="match status" value="1"/>
</dbReference>
<dbReference type="InterPro" id="IPR005495">
    <property type="entry name" value="LptG/LptF_permease"/>
</dbReference>
<keyword evidence="8" id="KW-1185">Reference proteome</keyword>